<keyword evidence="2" id="KW-1185">Reference proteome</keyword>
<accession>A0A7E4ZY13</accession>
<dbReference type="AlphaFoldDB" id="A0A7E4ZY13"/>
<reference evidence="3" key="2">
    <citation type="submission" date="2020-10" db="UniProtKB">
        <authorList>
            <consortium name="WormBaseParasite"/>
        </authorList>
    </citation>
    <scope>IDENTIFICATION</scope>
</reference>
<organism evidence="2 3">
    <name type="scientific">Panagrellus redivivus</name>
    <name type="common">Microworm</name>
    <dbReference type="NCBI Taxonomy" id="6233"/>
    <lineage>
        <taxon>Eukaryota</taxon>
        <taxon>Metazoa</taxon>
        <taxon>Ecdysozoa</taxon>
        <taxon>Nematoda</taxon>
        <taxon>Chromadorea</taxon>
        <taxon>Rhabditida</taxon>
        <taxon>Tylenchina</taxon>
        <taxon>Panagrolaimomorpha</taxon>
        <taxon>Panagrolaimoidea</taxon>
        <taxon>Panagrolaimidae</taxon>
        <taxon>Panagrellus</taxon>
    </lineage>
</organism>
<evidence type="ECO:0000313" key="3">
    <source>
        <dbReference type="WBParaSite" id="Pan_g2746.t1"/>
    </source>
</evidence>
<proteinExistence type="predicted"/>
<evidence type="ECO:0000313" key="2">
    <source>
        <dbReference type="Proteomes" id="UP000492821"/>
    </source>
</evidence>
<dbReference type="Proteomes" id="UP000492821">
    <property type="component" value="Unassembled WGS sequence"/>
</dbReference>
<sequence>MADAADSPIVRNANALKKQFRSRMLALSFVPEAVKADISRELIDEADLRSDACRTCGSLFTATTSRVALCRQPNVDSIPKRNQKRKHRRSRAQLTVTCTRCSTTFDPVRLPRPRPSLKPVKTNALPGTEAPPVTTTVEKPKQQPVSSKKHRESKTPKGLVLPKLTSRELKGKKTNRLSKLVAAMESTESSTSSNPGSSLGAFLSSL</sequence>
<protein>
    <submittedName>
        <fullName evidence="3">RNAse P Rpr2/Rpp21/SNM1 subunit domain-containing protein</fullName>
    </submittedName>
</protein>
<reference evidence="2" key="1">
    <citation type="journal article" date="2013" name="Genetics">
        <title>The draft genome and transcriptome of Panagrellus redivivus are shaped by the harsh demands of a free-living lifestyle.</title>
        <authorList>
            <person name="Srinivasan J."/>
            <person name="Dillman A.R."/>
            <person name="Macchietto M.G."/>
            <person name="Heikkinen L."/>
            <person name="Lakso M."/>
            <person name="Fracchia K.M."/>
            <person name="Antoshechkin I."/>
            <person name="Mortazavi A."/>
            <person name="Wong G."/>
            <person name="Sternberg P.W."/>
        </authorList>
    </citation>
    <scope>NUCLEOTIDE SEQUENCE [LARGE SCALE GENOMIC DNA]</scope>
    <source>
        <strain evidence="2">MT8872</strain>
    </source>
</reference>
<evidence type="ECO:0000256" key="1">
    <source>
        <dbReference type="SAM" id="MobiDB-lite"/>
    </source>
</evidence>
<dbReference type="WBParaSite" id="Pan_g2746.t1">
    <property type="protein sequence ID" value="Pan_g2746.t1"/>
    <property type="gene ID" value="Pan_g2746"/>
</dbReference>
<feature type="region of interest" description="Disordered" evidence="1">
    <location>
        <begin position="107"/>
        <end position="206"/>
    </location>
</feature>
<name>A0A7E4ZY13_PANRE</name>